<dbReference type="AlphaFoldDB" id="A0A822YEG7"/>
<evidence type="ECO:0000256" key="1">
    <source>
        <dbReference type="SAM" id="MobiDB-lite"/>
    </source>
</evidence>
<dbReference type="PANTHER" id="PTHR38224:SF1">
    <property type="entry name" value="PHLOEM SPECIFIC PROTEIN"/>
    <property type="match status" value="1"/>
</dbReference>
<name>A0A822YEG7_NELNU</name>
<reference evidence="2 3" key="1">
    <citation type="journal article" date="2020" name="Mol. Biol. Evol.">
        <title>Distinct Expression and Methylation Patterns for Genes with Different Fates following a Single Whole-Genome Duplication in Flowering Plants.</title>
        <authorList>
            <person name="Shi T."/>
            <person name="Rahmani R.S."/>
            <person name="Gugger P.F."/>
            <person name="Wang M."/>
            <person name="Li H."/>
            <person name="Zhang Y."/>
            <person name="Li Z."/>
            <person name="Wang Q."/>
            <person name="Van de Peer Y."/>
            <person name="Marchal K."/>
            <person name="Chen J."/>
        </authorList>
    </citation>
    <scope>NUCLEOTIDE SEQUENCE [LARGE SCALE GENOMIC DNA]</scope>
    <source>
        <tissue evidence="2">Leaf</tissue>
    </source>
</reference>
<organism evidence="2 3">
    <name type="scientific">Nelumbo nucifera</name>
    <name type="common">Sacred lotus</name>
    <dbReference type="NCBI Taxonomy" id="4432"/>
    <lineage>
        <taxon>Eukaryota</taxon>
        <taxon>Viridiplantae</taxon>
        <taxon>Streptophyta</taxon>
        <taxon>Embryophyta</taxon>
        <taxon>Tracheophyta</taxon>
        <taxon>Spermatophyta</taxon>
        <taxon>Magnoliopsida</taxon>
        <taxon>Proteales</taxon>
        <taxon>Nelumbonaceae</taxon>
        <taxon>Nelumbo</taxon>
    </lineage>
</organism>
<proteinExistence type="predicted"/>
<evidence type="ECO:0000313" key="3">
    <source>
        <dbReference type="Proteomes" id="UP000607653"/>
    </source>
</evidence>
<keyword evidence="3" id="KW-1185">Reference proteome</keyword>
<comment type="caution">
    <text evidence="2">The sequence shown here is derived from an EMBL/GenBank/DDBJ whole genome shotgun (WGS) entry which is preliminary data.</text>
</comment>
<accession>A0A822YEG7</accession>
<gene>
    <name evidence="2" type="ORF">HUJ06_009643</name>
</gene>
<dbReference type="PANTHER" id="PTHR38224">
    <property type="entry name" value="PHLOEM SPECIFIC PROTEIN"/>
    <property type="match status" value="1"/>
</dbReference>
<evidence type="ECO:0000313" key="2">
    <source>
        <dbReference type="EMBL" id="DAD30792.1"/>
    </source>
</evidence>
<dbReference type="Proteomes" id="UP000607653">
    <property type="component" value="Unassembled WGS sequence"/>
</dbReference>
<sequence>MDVQSFSYEREVLDTGRQSQDGIWYGGTTTTDYYYSYGERVAPSSGVKYEIPRYPNVHLIFNKNKATHHDHHGISGSEEQQVLEPAKANEGSRVLVKKHVHFEQVVDEGNKSAGNHNVYKENIDFKADDFIQQKHKSFSQLSKLLSMKAP</sequence>
<protein>
    <submittedName>
        <fullName evidence="2">Uncharacterized protein</fullName>
    </submittedName>
</protein>
<feature type="region of interest" description="Disordered" evidence="1">
    <location>
        <begin position="68"/>
        <end position="89"/>
    </location>
</feature>
<dbReference type="EMBL" id="DUZY01000003">
    <property type="protein sequence ID" value="DAD30792.1"/>
    <property type="molecule type" value="Genomic_DNA"/>
</dbReference>